<dbReference type="Gene3D" id="3.20.20.150">
    <property type="entry name" value="Divalent-metal-dependent TIM barrel enzymes"/>
    <property type="match status" value="1"/>
</dbReference>
<evidence type="ECO:0000256" key="1">
    <source>
        <dbReference type="ARBA" id="ARBA00023235"/>
    </source>
</evidence>
<dbReference type="Pfam" id="PF01261">
    <property type="entry name" value="AP_endonuc_2"/>
    <property type="match status" value="1"/>
</dbReference>
<dbReference type="EMBL" id="JAGYPN010000003">
    <property type="protein sequence ID" value="MBS4224290.1"/>
    <property type="molecule type" value="Genomic_DNA"/>
</dbReference>
<dbReference type="AlphaFoldDB" id="A0A942UMW2"/>
<sequence>MQEQNYKIKDFKIREAFYKLKREQPERFERKLNLSWSNWGFGLESLETSVKRLKNNGINFIELHGNHYGDDLGYQVKETLEILKKYEMKVSGVCGMFSKENDLSSNIPSKRQAAIDYIKRELEFTHKVGGRYLLVVPGAVGRPNAYDNTEFERSVETLKIVAHLFEKYDICGAIEPIRAAETSLVHTIDEAKKYIEAVDHSGINHINADVYHMQSEESHIGEAILEAGYQLVNLHMADSNRGALGQGFMDLDTIIMALYLIGFNQDGKFVTPEPLGPGGDPYPAMNSLPDTKKLDELVSQTATYFKERENLLLESNE</sequence>
<feature type="domain" description="Xylose isomerase-like TIM barrel" evidence="2">
    <location>
        <begin position="51"/>
        <end position="263"/>
    </location>
</feature>
<dbReference type="PANTHER" id="PTHR43489:SF7">
    <property type="entry name" value="3-DEHYDRO-D-GULOSIDE 4-EPIMERASE-RELATED"/>
    <property type="match status" value="1"/>
</dbReference>
<dbReference type="GO" id="GO:0016853">
    <property type="term" value="F:isomerase activity"/>
    <property type="evidence" value="ECO:0007669"/>
    <property type="project" value="UniProtKB-KW"/>
</dbReference>
<dbReference type="SUPFAM" id="SSF51658">
    <property type="entry name" value="Xylose isomerase-like"/>
    <property type="match status" value="1"/>
</dbReference>
<dbReference type="InterPro" id="IPR050417">
    <property type="entry name" value="Sugar_Epim/Isomerase"/>
</dbReference>
<dbReference type="Proteomes" id="UP000676456">
    <property type="component" value="Unassembled WGS sequence"/>
</dbReference>
<reference evidence="3 4" key="1">
    <citation type="submission" date="2021-05" db="EMBL/GenBank/DDBJ databases">
        <title>Novel Bacillus species.</title>
        <authorList>
            <person name="Liu G."/>
        </authorList>
    </citation>
    <scope>NUCLEOTIDE SEQUENCE [LARGE SCALE GENOMIC DNA]</scope>
    <source>
        <strain evidence="3 4">FJAT-49682</strain>
    </source>
</reference>
<keyword evidence="4" id="KW-1185">Reference proteome</keyword>
<dbReference type="RefSeq" id="WP_213099315.1">
    <property type="nucleotide sequence ID" value="NZ_JAGYPH010000003.1"/>
</dbReference>
<name>A0A942UMW2_9BACI</name>
<dbReference type="PANTHER" id="PTHR43489">
    <property type="entry name" value="ISOMERASE"/>
    <property type="match status" value="1"/>
</dbReference>
<evidence type="ECO:0000313" key="3">
    <source>
        <dbReference type="EMBL" id="MBS4224290.1"/>
    </source>
</evidence>
<protein>
    <submittedName>
        <fullName evidence="3">Sugar phosphate isomerase/epimerase</fullName>
    </submittedName>
</protein>
<accession>A0A942UMW2</accession>
<organism evidence="3 4">
    <name type="scientific">Lederbergia citrea</name>
    <dbReference type="NCBI Taxonomy" id="2833581"/>
    <lineage>
        <taxon>Bacteria</taxon>
        <taxon>Bacillati</taxon>
        <taxon>Bacillota</taxon>
        <taxon>Bacilli</taxon>
        <taxon>Bacillales</taxon>
        <taxon>Bacillaceae</taxon>
        <taxon>Lederbergia</taxon>
    </lineage>
</organism>
<evidence type="ECO:0000313" key="4">
    <source>
        <dbReference type="Proteomes" id="UP000676456"/>
    </source>
</evidence>
<dbReference type="InterPro" id="IPR036237">
    <property type="entry name" value="Xyl_isomerase-like_sf"/>
</dbReference>
<dbReference type="InterPro" id="IPR013022">
    <property type="entry name" value="Xyl_isomerase-like_TIM-brl"/>
</dbReference>
<keyword evidence="1 3" id="KW-0413">Isomerase</keyword>
<gene>
    <name evidence="3" type="ORF">KHA91_16335</name>
</gene>
<comment type="caution">
    <text evidence="3">The sequence shown here is derived from an EMBL/GenBank/DDBJ whole genome shotgun (WGS) entry which is preliminary data.</text>
</comment>
<proteinExistence type="predicted"/>
<evidence type="ECO:0000259" key="2">
    <source>
        <dbReference type="Pfam" id="PF01261"/>
    </source>
</evidence>